<gene>
    <name evidence="1" type="ORF">L484_007064</name>
</gene>
<evidence type="ECO:0000313" key="1">
    <source>
        <dbReference type="EMBL" id="EXB95117.1"/>
    </source>
</evidence>
<dbReference type="EMBL" id="KE345190">
    <property type="protein sequence ID" value="EXB95117.1"/>
    <property type="molecule type" value="Genomic_DNA"/>
</dbReference>
<keyword evidence="2" id="KW-1185">Reference proteome</keyword>
<proteinExistence type="predicted"/>
<name>W9RKP7_9ROSA</name>
<organism evidence="1 2">
    <name type="scientific">Morus notabilis</name>
    <dbReference type="NCBI Taxonomy" id="981085"/>
    <lineage>
        <taxon>Eukaryota</taxon>
        <taxon>Viridiplantae</taxon>
        <taxon>Streptophyta</taxon>
        <taxon>Embryophyta</taxon>
        <taxon>Tracheophyta</taxon>
        <taxon>Spermatophyta</taxon>
        <taxon>Magnoliopsida</taxon>
        <taxon>eudicotyledons</taxon>
        <taxon>Gunneridae</taxon>
        <taxon>Pentapetalae</taxon>
        <taxon>rosids</taxon>
        <taxon>fabids</taxon>
        <taxon>Rosales</taxon>
        <taxon>Moraceae</taxon>
        <taxon>Moreae</taxon>
        <taxon>Morus</taxon>
    </lineage>
</organism>
<dbReference type="AlphaFoldDB" id="W9RKP7"/>
<sequence>MKSNEQTGRMSEDAFHKIYAQKVCALDLNLSVLERYLEESTSTDSNITKEIGDKDLLSRTRLN</sequence>
<reference evidence="2" key="1">
    <citation type="submission" date="2013-01" db="EMBL/GenBank/DDBJ databases">
        <title>Draft Genome Sequence of a Mulberry Tree, Morus notabilis C.K. Schneid.</title>
        <authorList>
            <person name="He N."/>
            <person name="Zhao S."/>
        </authorList>
    </citation>
    <scope>NUCLEOTIDE SEQUENCE</scope>
</reference>
<accession>W9RKP7</accession>
<evidence type="ECO:0000313" key="2">
    <source>
        <dbReference type="Proteomes" id="UP000030645"/>
    </source>
</evidence>
<protein>
    <submittedName>
        <fullName evidence="1">Uncharacterized protein</fullName>
    </submittedName>
</protein>
<dbReference type="Proteomes" id="UP000030645">
    <property type="component" value="Unassembled WGS sequence"/>
</dbReference>